<dbReference type="GO" id="GO:0016779">
    <property type="term" value="F:nucleotidyltransferase activity"/>
    <property type="evidence" value="ECO:0007669"/>
    <property type="project" value="UniProtKB-ARBA"/>
</dbReference>
<name>A0A149Q4Q4_9PROT</name>
<comment type="caution">
    <text evidence="3">The sequence shown here is derived from an EMBL/GenBank/DDBJ whole genome shotgun (WGS) entry which is preliminary data.</text>
</comment>
<evidence type="ECO:0000259" key="2">
    <source>
        <dbReference type="Pfam" id="PF12804"/>
    </source>
</evidence>
<sequence>MNTTHGALSALILAGTRPGAPDPMAQACGVSHKAILPVAGTPMVLRVIHALQATPGIGRIAVCIDNPAVLDGLLPSDIEIVPSSPNGPSASVLAGLTQMGTPLLVTTADNALLRPEWISEFLAKCSPQTDVAAAVAPEAVVLRDVPGTRRTFIRLADMAFSGCNLFLFRTPASLQVAALWQRVEKNRKHPLRIAWLLGPGILLRAVCRKLTRAALCKRIGTLSGTTAELVPLSDGRAAVDVDKPADLELTEKLIAADAAANA</sequence>
<feature type="domain" description="MobA-like NTP transferase" evidence="2">
    <location>
        <begin position="29"/>
        <end position="139"/>
    </location>
</feature>
<dbReference type="AlphaFoldDB" id="A0A149Q4Q4"/>
<dbReference type="RefSeq" id="WP_062250733.1">
    <property type="nucleotide sequence ID" value="NZ_LHZA01000155.1"/>
</dbReference>
<dbReference type="EMBL" id="LHZA01000155">
    <property type="protein sequence ID" value="KXU92167.1"/>
    <property type="molecule type" value="Genomic_DNA"/>
</dbReference>
<reference evidence="3 4" key="1">
    <citation type="submission" date="2015-06" db="EMBL/GenBank/DDBJ databases">
        <title>Improved classification and identification of acetic acid bacteria using matrix-assisted laser desorption/ionization time-of-flight mass spectrometry; Gluconobacter nephelii and Gluconobacter uchimurae are later heterotypic synonyms of Gluconobacter japonicus and Gluconobacter oxydans, respectively.</title>
        <authorList>
            <person name="Li L."/>
            <person name="Cleenwerck I."/>
            <person name="De Vuyst L."/>
            <person name="Vandamme P."/>
        </authorList>
    </citation>
    <scope>NUCLEOTIDE SEQUENCE [LARGE SCALE GENOMIC DNA]</scope>
    <source>
        <strain evidence="3 4">LMG 1625</strain>
    </source>
</reference>
<dbReference type="InterPro" id="IPR029044">
    <property type="entry name" value="Nucleotide-diphossugar_trans"/>
</dbReference>
<dbReference type="PATRIC" id="fig|178900.5.peg.766"/>
<dbReference type="Proteomes" id="UP000075473">
    <property type="component" value="Unassembled WGS sequence"/>
</dbReference>
<dbReference type="Gene3D" id="3.90.550.10">
    <property type="entry name" value="Spore Coat Polysaccharide Biosynthesis Protein SpsA, Chain A"/>
    <property type="match status" value="1"/>
</dbReference>
<organism evidence="3 4">
    <name type="scientific">Acetobacter cerevisiae</name>
    <dbReference type="NCBI Taxonomy" id="178900"/>
    <lineage>
        <taxon>Bacteria</taxon>
        <taxon>Pseudomonadati</taxon>
        <taxon>Pseudomonadota</taxon>
        <taxon>Alphaproteobacteria</taxon>
        <taxon>Acetobacterales</taxon>
        <taxon>Acetobacteraceae</taxon>
        <taxon>Acetobacter</taxon>
    </lineage>
</organism>
<accession>A0A149Q4Q4</accession>
<dbReference type="SUPFAM" id="SSF53448">
    <property type="entry name" value="Nucleotide-diphospho-sugar transferases"/>
    <property type="match status" value="1"/>
</dbReference>
<protein>
    <recommendedName>
        <fullName evidence="2">MobA-like NTP transferase domain-containing protein</fullName>
    </recommendedName>
</protein>
<evidence type="ECO:0000313" key="3">
    <source>
        <dbReference type="EMBL" id="KXU92167.1"/>
    </source>
</evidence>
<dbReference type="InterPro" id="IPR025877">
    <property type="entry name" value="MobA-like_NTP_Trfase"/>
</dbReference>
<evidence type="ECO:0000256" key="1">
    <source>
        <dbReference type="ARBA" id="ARBA00022842"/>
    </source>
</evidence>
<dbReference type="Pfam" id="PF12804">
    <property type="entry name" value="NTP_transf_3"/>
    <property type="match status" value="1"/>
</dbReference>
<proteinExistence type="predicted"/>
<gene>
    <name evidence="3" type="ORF">AD928_11620</name>
</gene>
<keyword evidence="1" id="KW-0460">Magnesium</keyword>
<evidence type="ECO:0000313" key="4">
    <source>
        <dbReference type="Proteomes" id="UP000075473"/>
    </source>
</evidence>